<evidence type="ECO:0000313" key="7">
    <source>
        <dbReference type="Proteomes" id="UP000571084"/>
    </source>
</evidence>
<evidence type="ECO:0000256" key="4">
    <source>
        <dbReference type="ARBA" id="ARBA00023163"/>
    </source>
</evidence>
<dbReference type="GO" id="GO:0032993">
    <property type="term" value="C:protein-DNA complex"/>
    <property type="evidence" value="ECO:0007669"/>
    <property type="project" value="TreeGrafter"/>
</dbReference>
<keyword evidence="4" id="KW-0804">Transcription</keyword>
<keyword evidence="7" id="KW-1185">Reference proteome</keyword>
<dbReference type="FunFam" id="1.10.10.10:FF:000001">
    <property type="entry name" value="LysR family transcriptional regulator"/>
    <property type="match status" value="1"/>
</dbReference>
<dbReference type="Gene3D" id="3.40.190.10">
    <property type="entry name" value="Periplasmic binding protein-like II"/>
    <property type="match status" value="2"/>
</dbReference>
<dbReference type="PANTHER" id="PTHR30346">
    <property type="entry name" value="TRANSCRIPTIONAL DUAL REGULATOR HCAR-RELATED"/>
    <property type="match status" value="1"/>
</dbReference>
<dbReference type="AlphaFoldDB" id="A0A840RVU0"/>
<dbReference type="Gene3D" id="1.10.10.10">
    <property type="entry name" value="Winged helix-like DNA-binding domain superfamily/Winged helix DNA-binding domain"/>
    <property type="match status" value="1"/>
</dbReference>
<protein>
    <submittedName>
        <fullName evidence="6">DNA-binding transcriptional LysR family regulator</fullName>
    </submittedName>
</protein>
<evidence type="ECO:0000313" key="6">
    <source>
        <dbReference type="EMBL" id="MBB5200681.1"/>
    </source>
</evidence>
<evidence type="ECO:0000256" key="2">
    <source>
        <dbReference type="ARBA" id="ARBA00023015"/>
    </source>
</evidence>
<dbReference type="PROSITE" id="PS50931">
    <property type="entry name" value="HTH_LYSR"/>
    <property type="match status" value="1"/>
</dbReference>
<dbReference type="PRINTS" id="PR00039">
    <property type="entry name" value="HTHLYSR"/>
</dbReference>
<keyword evidence="2" id="KW-0805">Transcription regulation</keyword>
<name>A0A840RVU0_9BURK</name>
<organism evidence="6 7">
    <name type="scientific">Glaciimonas immobilis</name>
    <dbReference type="NCBI Taxonomy" id="728004"/>
    <lineage>
        <taxon>Bacteria</taxon>
        <taxon>Pseudomonadati</taxon>
        <taxon>Pseudomonadota</taxon>
        <taxon>Betaproteobacteria</taxon>
        <taxon>Burkholderiales</taxon>
        <taxon>Oxalobacteraceae</taxon>
        <taxon>Glaciimonas</taxon>
    </lineage>
</organism>
<feature type="domain" description="HTH lysR-type" evidence="5">
    <location>
        <begin position="21"/>
        <end position="78"/>
    </location>
</feature>
<dbReference type="SUPFAM" id="SSF46785">
    <property type="entry name" value="Winged helix' DNA-binding domain"/>
    <property type="match status" value="1"/>
</dbReference>
<keyword evidence="3 6" id="KW-0238">DNA-binding</keyword>
<dbReference type="GO" id="GO:0003700">
    <property type="term" value="F:DNA-binding transcription factor activity"/>
    <property type="evidence" value="ECO:0007669"/>
    <property type="project" value="InterPro"/>
</dbReference>
<sequence>MPSDPSNTDLLSFQYFLGINMELRHLRYFVAVAEEKNFTRASKRLFIAQPPLSRQIQQLEEELEVSLFERGSRPLQLTEAGRFFYAHAQQLLGKAADLKSMTQRVGKIERTLSIGFVASTLYGLLPKIIRRFRSEYNAVEISLHEMTTMQQIKALKDGSIDVGFGRIRYEDADVRRIVLREERLIVALPTGHRLTGLGTHLNLKDLIPETLIIFPKAPRPSFADQVLSAFSDRAIKLEKIIEVRELQIAIGLVAAEQGVAIVPASLQGMKREDVSYMELEEKNTTSPIIFSVRMADQSEELGQLLRLIYDIYDAEKIPHVKESL</sequence>
<comment type="similarity">
    <text evidence="1">Belongs to the LysR transcriptional regulatory family.</text>
</comment>
<accession>A0A840RVU0</accession>
<dbReference type="Pfam" id="PF00126">
    <property type="entry name" value="HTH_1"/>
    <property type="match status" value="1"/>
</dbReference>
<dbReference type="Proteomes" id="UP000571084">
    <property type="component" value="Unassembled WGS sequence"/>
</dbReference>
<dbReference type="InterPro" id="IPR036388">
    <property type="entry name" value="WH-like_DNA-bd_sf"/>
</dbReference>
<dbReference type="InterPro" id="IPR036390">
    <property type="entry name" value="WH_DNA-bd_sf"/>
</dbReference>
<comment type="caution">
    <text evidence="6">The sequence shown here is derived from an EMBL/GenBank/DDBJ whole genome shotgun (WGS) entry which is preliminary data.</text>
</comment>
<dbReference type="PANTHER" id="PTHR30346:SF17">
    <property type="entry name" value="LYSR FAMILY TRANSCRIPTIONAL REGULATOR"/>
    <property type="match status" value="1"/>
</dbReference>
<dbReference type="EMBL" id="JACHHQ010000005">
    <property type="protein sequence ID" value="MBB5200681.1"/>
    <property type="molecule type" value="Genomic_DNA"/>
</dbReference>
<evidence type="ECO:0000256" key="3">
    <source>
        <dbReference type="ARBA" id="ARBA00023125"/>
    </source>
</evidence>
<reference evidence="6 7" key="1">
    <citation type="submission" date="2020-08" db="EMBL/GenBank/DDBJ databases">
        <title>Genomic Encyclopedia of Type Strains, Phase IV (KMG-IV): sequencing the most valuable type-strain genomes for metagenomic binning, comparative biology and taxonomic classification.</title>
        <authorList>
            <person name="Goeker M."/>
        </authorList>
    </citation>
    <scope>NUCLEOTIDE SEQUENCE [LARGE SCALE GENOMIC DNA]</scope>
    <source>
        <strain evidence="6 7">DSM 23240</strain>
    </source>
</reference>
<evidence type="ECO:0000259" key="5">
    <source>
        <dbReference type="PROSITE" id="PS50931"/>
    </source>
</evidence>
<evidence type="ECO:0000256" key="1">
    <source>
        <dbReference type="ARBA" id="ARBA00009437"/>
    </source>
</evidence>
<dbReference type="SUPFAM" id="SSF53850">
    <property type="entry name" value="Periplasmic binding protein-like II"/>
    <property type="match status" value="1"/>
</dbReference>
<dbReference type="InterPro" id="IPR000847">
    <property type="entry name" value="LysR_HTH_N"/>
</dbReference>
<gene>
    <name evidence="6" type="ORF">HNR39_002523</name>
</gene>
<proteinExistence type="inferred from homology"/>
<dbReference type="InterPro" id="IPR005119">
    <property type="entry name" value="LysR_subst-bd"/>
</dbReference>
<dbReference type="Pfam" id="PF03466">
    <property type="entry name" value="LysR_substrate"/>
    <property type="match status" value="1"/>
</dbReference>
<dbReference type="GO" id="GO:0003677">
    <property type="term" value="F:DNA binding"/>
    <property type="evidence" value="ECO:0007669"/>
    <property type="project" value="UniProtKB-KW"/>
</dbReference>
<dbReference type="CDD" id="cd08445">
    <property type="entry name" value="PBP2_BenM_CatM_CatR"/>
    <property type="match status" value="1"/>
</dbReference>